<comment type="caution">
    <text evidence="2">The sequence shown here is derived from an EMBL/GenBank/DDBJ whole genome shotgun (WGS) entry which is preliminary data.</text>
</comment>
<evidence type="ECO:0000313" key="2">
    <source>
        <dbReference type="EMBL" id="PWS37140.1"/>
    </source>
</evidence>
<keyword evidence="3" id="KW-1185">Reference proteome</keyword>
<dbReference type="Proteomes" id="UP000245765">
    <property type="component" value="Unassembled WGS sequence"/>
</dbReference>
<proteinExistence type="predicted"/>
<name>A0A317FDI2_9PROT</name>
<gene>
    <name evidence="2" type="ORF">DFH01_09745</name>
</gene>
<accession>A0A317FDI2</accession>
<dbReference type="RefSeq" id="WP_109870250.1">
    <property type="nucleotide sequence ID" value="NZ_QGNA01000002.1"/>
</dbReference>
<dbReference type="AlphaFoldDB" id="A0A317FDI2"/>
<feature type="region of interest" description="Disordered" evidence="1">
    <location>
        <begin position="1"/>
        <end position="23"/>
    </location>
</feature>
<evidence type="ECO:0000256" key="1">
    <source>
        <dbReference type="SAM" id="MobiDB-lite"/>
    </source>
</evidence>
<organism evidence="2 3">
    <name type="scientific">Falsiroseomonas bella</name>
    <dbReference type="NCBI Taxonomy" id="2184016"/>
    <lineage>
        <taxon>Bacteria</taxon>
        <taxon>Pseudomonadati</taxon>
        <taxon>Pseudomonadota</taxon>
        <taxon>Alphaproteobacteria</taxon>
        <taxon>Acetobacterales</taxon>
        <taxon>Roseomonadaceae</taxon>
        <taxon>Falsiroseomonas</taxon>
    </lineage>
</organism>
<reference evidence="3" key="1">
    <citation type="submission" date="2018-05" db="EMBL/GenBank/DDBJ databases">
        <authorList>
            <person name="Du Z."/>
            <person name="Wang X."/>
        </authorList>
    </citation>
    <scope>NUCLEOTIDE SEQUENCE [LARGE SCALE GENOMIC DNA]</scope>
    <source>
        <strain evidence="3">CQN31</strain>
    </source>
</reference>
<dbReference type="EMBL" id="QGNA01000002">
    <property type="protein sequence ID" value="PWS37140.1"/>
    <property type="molecule type" value="Genomic_DNA"/>
</dbReference>
<protein>
    <submittedName>
        <fullName evidence="2">Uncharacterized protein</fullName>
    </submittedName>
</protein>
<evidence type="ECO:0000313" key="3">
    <source>
        <dbReference type="Proteomes" id="UP000245765"/>
    </source>
</evidence>
<sequence length="101" mass="9876">MPPDPLPSGQQDPDAIGVSASRGAGATGFPTLEAAIAEVRALHPAWPATLVREVAGRLVGIVAAARNPDPPPAQVLAGLALVVSPGAIGDAATQADGRGDG</sequence>